<dbReference type="OrthoDB" id="2020720at2759"/>
<feature type="domain" description="Sm" evidence="12">
    <location>
        <begin position="20"/>
        <end position="102"/>
    </location>
</feature>
<dbReference type="Gene3D" id="2.30.30.100">
    <property type="match status" value="1"/>
</dbReference>
<evidence type="ECO:0000256" key="6">
    <source>
        <dbReference type="ARBA" id="ARBA00022884"/>
    </source>
</evidence>
<dbReference type="CDD" id="cd01717">
    <property type="entry name" value="Sm_B"/>
    <property type="match status" value="1"/>
</dbReference>
<dbReference type="GO" id="GO:0005682">
    <property type="term" value="C:U5 snRNP"/>
    <property type="evidence" value="ECO:0007669"/>
    <property type="project" value="TreeGrafter"/>
</dbReference>
<keyword evidence="4" id="KW-0963">Cytoplasm</keyword>
<dbReference type="GO" id="GO:0005685">
    <property type="term" value="C:U1 snRNP"/>
    <property type="evidence" value="ECO:0007669"/>
    <property type="project" value="TreeGrafter"/>
</dbReference>
<proteinExistence type="inferred from homology"/>
<evidence type="ECO:0000256" key="11">
    <source>
        <dbReference type="SAM" id="MobiDB-lite"/>
    </source>
</evidence>
<dbReference type="GO" id="GO:0005687">
    <property type="term" value="C:U4 snRNP"/>
    <property type="evidence" value="ECO:0007669"/>
    <property type="project" value="TreeGrafter"/>
</dbReference>
<dbReference type="SUPFAM" id="SSF50182">
    <property type="entry name" value="Sm-like ribonucleoproteins"/>
    <property type="match status" value="1"/>
</dbReference>
<evidence type="ECO:0000259" key="12">
    <source>
        <dbReference type="PROSITE" id="PS52002"/>
    </source>
</evidence>
<dbReference type="STRING" id="1555241.A0A4P9WXX5"/>
<dbReference type="GO" id="GO:0003723">
    <property type="term" value="F:RNA binding"/>
    <property type="evidence" value="ECO:0007669"/>
    <property type="project" value="UniProtKB-KW"/>
</dbReference>
<keyword evidence="6" id="KW-0694">RNA-binding</keyword>
<dbReference type="GO" id="GO:0000398">
    <property type="term" value="P:mRNA splicing, via spliceosome"/>
    <property type="evidence" value="ECO:0007669"/>
    <property type="project" value="TreeGrafter"/>
</dbReference>
<comment type="similarity">
    <text evidence="3">Belongs to the snRNP SmB/SmN family.</text>
</comment>
<evidence type="ECO:0000256" key="1">
    <source>
        <dbReference type="ARBA" id="ARBA00004123"/>
    </source>
</evidence>
<organism evidence="13 14">
    <name type="scientific">Caulochytrium protostelioides</name>
    <dbReference type="NCBI Taxonomy" id="1555241"/>
    <lineage>
        <taxon>Eukaryota</taxon>
        <taxon>Fungi</taxon>
        <taxon>Fungi incertae sedis</taxon>
        <taxon>Chytridiomycota</taxon>
        <taxon>Chytridiomycota incertae sedis</taxon>
        <taxon>Chytridiomycetes</taxon>
        <taxon>Caulochytriales</taxon>
        <taxon>Caulochytriaceae</taxon>
        <taxon>Caulochytrium</taxon>
    </lineage>
</organism>
<dbReference type="PROSITE" id="PS52002">
    <property type="entry name" value="SM"/>
    <property type="match status" value="1"/>
</dbReference>
<name>A0A4P9WXX5_9FUNG</name>
<protein>
    <recommendedName>
        <fullName evidence="10">Sm protein B</fullName>
    </recommendedName>
</protein>
<keyword evidence="7" id="KW-0508">mRNA splicing</keyword>
<evidence type="ECO:0000256" key="8">
    <source>
        <dbReference type="ARBA" id="ARBA00023242"/>
    </source>
</evidence>
<evidence type="ECO:0000313" key="13">
    <source>
        <dbReference type="EMBL" id="RKO98339.1"/>
    </source>
</evidence>
<comment type="subcellular location">
    <subcellularLocation>
        <location evidence="2">Cytoplasm</location>
    </subcellularLocation>
    <subcellularLocation>
        <location evidence="1">Nucleus</location>
    </subcellularLocation>
</comment>
<dbReference type="InterPro" id="IPR010920">
    <property type="entry name" value="LSM_dom_sf"/>
</dbReference>
<keyword evidence="9" id="KW-0687">Ribonucleoprotein</keyword>
<keyword evidence="5" id="KW-0507">mRNA processing</keyword>
<dbReference type="PANTHER" id="PTHR10701">
    <property type="entry name" value="SMALL NUCLEAR RIBONUCLEOPROTEIN-ASSOCIATED PROTEIN B AND N"/>
    <property type="match status" value="1"/>
</dbReference>
<keyword evidence="8" id="KW-0539">Nucleus</keyword>
<dbReference type="GO" id="GO:0005686">
    <property type="term" value="C:U2 snRNP"/>
    <property type="evidence" value="ECO:0007669"/>
    <property type="project" value="TreeGrafter"/>
</dbReference>
<evidence type="ECO:0000256" key="4">
    <source>
        <dbReference type="ARBA" id="ARBA00022490"/>
    </source>
</evidence>
<feature type="compositionally biased region" description="Low complexity" evidence="11">
    <location>
        <begin position="161"/>
        <end position="174"/>
    </location>
</feature>
<dbReference type="GO" id="GO:0046540">
    <property type="term" value="C:U4/U6 x U5 tri-snRNP complex"/>
    <property type="evidence" value="ECO:0007669"/>
    <property type="project" value="TreeGrafter"/>
</dbReference>
<evidence type="ECO:0000313" key="14">
    <source>
        <dbReference type="Proteomes" id="UP000274922"/>
    </source>
</evidence>
<evidence type="ECO:0000256" key="9">
    <source>
        <dbReference type="ARBA" id="ARBA00023274"/>
    </source>
</evidence>
<evidence type="ECO:0000256" key="3">
    <source>
        <dbReference type="ARBA" id="ARBA00009123"/>
    </source>
</evidence>
<feature type="region of interest" description="Disordered" evidence="11">
    <location>
        <begin position="117"/>
        <end position="195"/>
    </location>
</feature>
<dbReference type="AlphaFoldDB" id="A0A4P9WXX5"/>
<gene>
    <name evidence="13" type="ORF">CXG81DRAFT_16050</name>
</gene>
<dbReference type="Pfam" id="PF01423">
    <property type="entry name" value="LSM"/>
    <property type="match status" value="1"/>
</dbReference>
<dbReference type="Proteomes" id="UP000274922">
    <property type="component" value="Unassembled WGS sequence"/>
</dbReference>
<evidence type="ECO:0000256" key="7">
    <source>
        <dbReference type="ARBA" id="ARBA00023187"/>
    </source>
</evidence>
<feature type="compositionally biased region" description="Pro residues" evidence="11">
    <location>
        <begin position="183"/>
        <end position="195"/>
    </location>
</feature>
<accession>A0A4P9WXX5</accession>
<dbReference type="SMART" id="SM00651">
    <property type="entry name" value="Sm"/>
    <property type="match status" value="1"/>
</dbReference>
<dbReference type="GO" id="GO:0071004">
    <property type="term" value="C:U2-type prespliceosome"/>
    <property type="evidence" value="ECO:0007669"/>
    <property type="project" value="TreeGrafter"/>
</dbReference>
<feature type="compositionally biased region" description="Low complexity" evidence="11">
    <location>
        <begin position="133"/>
        <end position="151"/>
    </location>
</feature>
<dbReference type="EMBL" id="ML014478">
    <property type="protein sequence ID" value="RKO98339.1"/>
    <property type="molecule type" value="Genomic_DNA"/>
</dbReference>
<reference evidence="14" key="1">
    <citation type="journal article" date="2018" name="Nat. Microbiol.">
        <title>Leveraging single-cell genomics to expand the fungal tree of life.</title>
        <authorList>
            <person name="Ahrendt S.R."/>
            <person name="Quandt C.A."/>
            <person name="Ciobanu D."/>
            <person name="Clum A."/>
            <person name="Salamov A."/>
            <person name="Andreopoulos B."/>
            <person name="Cheng J.F."/>
            <person name="Woyke T."/>
            <person name="Pelin A."/>
            <person name="Henrissat B."/>
            <person name="Reynolds N.K."/>
            <person name="Benny G.L."/>
            <person name="Smith M.E."/>
            <person name="James T.Y."/>
            <person name="Grigoriev I.V."/>
        </authorList>
    </citation>
    <scope>NUCLEOTIDE SEQUENCE [LARGE SCALE GENOMIC DNA]</scope>
    <source>
        <strain evidence="14">ATCC 52028</strain>
    </source>
</reference>
<dbReference type="InterPro" id="IPR001163">
    <property type="entry name" value="Sm_dom_euk/arc"/>
</dbReference>
<dbReference type="GO" id="GO:0071013">
    <property type="term" value="C:catalytic step 2 spliceosome"/>
    <property type="evidence" value="ECO:0007669"/>
    <property type="project" value="TreeGrafter"/>
</dbReference>
<dbReference type="GO" id="GO:0070990">
    <property type="term" value="F:snRNP binding"/>
    <property type="evidence" value="ECO:0007669"/>
    <property type="project" value="TreeGrafter"/>
</dbReference>
<evidence type="ECO:0000256" key="5">
    <source>
        <dbReference type="ARBA" id="ARBA00022664"/>
    </source>
</evidence>
<dbReference type="InterPro" id="IPR047575">
    <property type="entry name" value="Sm"/>
</dbReference>
<sequence>MASSRRSCTSHRIASAQPTVKASKIIHLLNYRLRIVIQDGRALVGQMLAFDRHMNLVIGDCQEFRTLKPKTKGGAPRQEKRTLGLVILRGETIVSMSIESPPPLTEAQKAKMMASIEKSAGGGPGTKRPIGRGMPLAPPAGTGLAPPGMGAFPPPMPPPGMAGLPNPLFGHGAPRGPPGAGMPMPPPPPPGFGRP</sequence>
<dbReference type="InterPro" id="IPR050914">
    <property type="entry name" value="snRNP_SmB/NAA38-like"/>
</dbReference>
<dbReference type="PANTHER" id="PTHR10701:SF0">
    <property type="entry name" value="SMALL NUCLEAR RIBONUCLEOPROTEIN-ASSOCIATED PROTEIN B"/>
    <property type="match status" value="1"/>
</dbReference>
<evidence type="ECO:0000256" key="2">
    <source>
        <dbReference type="ARBA" id="ARBA00004496"/>
    </source>
</evidence>
<keyword evidence="14" id="KW-1185">Reference proteome</keyword>
<dbReference type="GO" id="GO:0005737">
    <property type="term" value="C:cytoplasm"/>
    <property type="evidence" value="ECO:0007669"/>
    <property type="project" value="UniProtKB-SubCell"/>
</dbReference>
<evidence type="ECO:0000256" key="10">
    <source>
        <dbReference type="ARBA" id="ARBA00041355"/>
    </source>
</evidence>